<feature type="domain" description="Helix-turn-helix" evidence="1">
    <location>
        <begin position="43"/>
        <end position="86"/>
    </location>
</feature>
<dbReference type="EMBL" id="MUHD01000029">
    <property type="protein sequence ID" value="OXB05160.1"/>
    <property type="molecule type" value="Genomic_DNA"/>
</dbReference>
<gene>
    <name evidence="2" type="ORF">B0A81_15760</name>
</gene>
<evidence type="ECO:0000313" key="3">
    <source>
        <dbReference type="Proteomes" id="UP000198381"/>
    </source>
</evidence>
<evidence type="ECO:0000259" key="1">
    <source>
        <dbReference type="Pfam" id="PF12728"/>
    </source>
</evidence>
<accession>A0ABX4CRQ9</accession>
<proteinExistence type="predicted"/>
<keyword evidence="3" id="KW-1185">Reference proteome</keyword>
<comment type="caution">
    <text evidence="2">The sequence shown here is derived from an EMBL/GenBank/DDBJ whole genome shotgun (WGS) entry which is preliminary data.</text>
</comment>
<protein>
    <recommendedName>
        <fullName evidence="1">Helix-turn-helix domain-containing protein</fullName>
    </recommendedName>
</protein>
<dbReference type="InterPro" id="IPR009061">
    <property type="entry name" value="DNA-bd_dom_put_sf"/>
</dbReference>
<dbReference type="RefSeq" id="WP_089058909.1">
    <property type="nucleotide sequence ID" value="NZ_MUHD01000029.1"/>
</dbReference>
<dbReference type="InterPro" id="IPR041657">
    <property type="entry name" value="HTH_17"/>
</dbReference>
<organism evidence="2 3">
    <name type="scientific">Flavobacterium plurextorum</name>
    <dbReference type="NCBI Taxonomy" id="1114867"/>
    <lineage>
        <taxon>Bacteria</taxon>
        <taxon>Pseudomonadati</taxon>
        <taxon>Bacteroidota</taxon>
        <taxon>Flavobacteriia</taxon>
        <taxon>Flavobacteriales</taxon>
        <taxon>Flavobacteriaceae</taxon>
        <taxon>Flavobacterium</taxon>
    </lineage>
</organism>
<dbReference type="Pfam" id="PF12728">
    <property type="entry name" value="HTH_17"/>
    <property type="match status" value="1"/>
</dbReference>
<reference evidence="2 3" key="1">
    <citation type="submission" date="2016-11" db="EMBL/GenBank/DDBJ databases">
        <title>Whole genomes of Flavobacteriaceae.</title>
        <authorList>
            <person name="Stine C."/>
            <person name="Li C."/>
            <person name="Tadesse D."/>
        </authorList>
    </citation>
    <scope>NUCLEOTIDE SEQUENCE [LARGE SCALE GENOMIC DNA]</scope>
    <source>
        <strain evidence="2 3">CCUG 60112</strain>
    </source>
</reference>
<name>A0ABX4CRQ9_9FLAO</name>
<evidence type="ECO:0000313" key="2">
    <source>
        <dbReference type="EMBL" id="OXB05160.1"/>
    </source>
</evidence>
<dbReference type="Proteomes" id="UP000198381">
    <property type="component" value="Unassembled WGS sequence"/>
</dbReference>
<dbReference type="SUPFAM" id="SSF46955">
    <property type="entry name" value="Putative DNA-binding domain"/>
    <property type="match status" value="1"/>
</dbReference>
<sequence length="93" mass="11045">MSVLLYSHSKQDLEKVVEIILSKVQNLQLSKSSNESQKEDLISQKEACKFLNISLPTIITWRKEKDLPHYNYNGRYFYSEKELLEYGKKHNHK</sequence>